<comment type="caution">
    <text evidence="1">The sequence shown here is derived from an EMBL/GenBank/DDBJ whole genome shotgun (WGS) entry which is preliminary data.</text>
</comment>
<sequence>MTKVKQSCSIFFGNRFFLDLELVRYHHVANAFIRCSF</sequence>
<dbReference type="Proteomes" id="UP000054529">
    <property type="component" value="Unassembled WGS sequence"/>
</dbReference>
<evidence type="ECO:0000313" key="2">
    <source>
        <dbReference type="Proteomes" id="UP000054529"/>
    </source>
</evidence>
<dbReference type="HOGENOM" id="CLU_3341790_0_0_6"/>
<gene>
    <name evidence="1" type="ORF">P689_122175</name>
</gene>
<name>A0A0C1S9P8_9ENTR</name>
<reference evidence="1 2" key="1">
    <citation type="journal article" date="2014" name="G3 (Bethesda)">
        <title>Genome sequence of Candidatus Riesia pediculischaeffi, endosymbiont of chimpanzee lice, and genomic comparison of recently acquired endosymbionts from human and chimpanzee lice.</title>
        <authorList>
            <person name="Boyd B.M."/>
            <person name="Allen J.M."/>
            <person name="de Crecy-Lagard V."/>
            <person name="Reed D.L."/>
        </authorList>
    </citation>
    <scope>NUCLEOTIDE SEQUENCE [LARGE SCALE GENOMIC DNA]</scope>
    <source>
        <strain evidence="1 2">PTSU</strain>
    </source>
</reference>
<dbReference type="EMBL" id="AWXV01000004">
    <property type="protein sequence ID" value="KIE64006.1"/>
    <property type="molecule type" value="Genomic_DNA"/>
</dbReference>
<dbReference type="AlphaFoldDB" id="A0A0C1S9P8"/>
<accession>A0A0C1S9P8</accession>
<evidence type="ECO:0000313" key="1">
    <source>
        <dbReference type="EMBL" id="KIE64006.1"/>
    </source>
</evidence>
<organism evidence="1 2">
    <name type="scientific">Candidatus Riesia pediculischaeffi PTSU</name>
    <dbReference type="NCBI Taxonomy" id="1401651"/>
    <lineage>
        <taxon>Bacteria</taxon>
        <taxon>Pseudomonadati</taxon>
        <taxon>Pseudomonadota</taxon>
        <taxon>Gammaproteobacteria</taxon>
        <taxon>Enterobacterales</taxon>
        <taxon>Enterobacteriaceae</taxon>
        <taxon>Candidatus Riesia</taxon>
    </lineage>
</organism>
<proteinExistence type="predicted"/>
<protein>
    <submittedName>
        <fullName evidence="1">Uncharacterized protein</fullName>
    </submittedName>
</protein>